<evidence type="ECO:0000313" key="4">
    <source>
        <dbReference type="Proteomes" id="UP000321089"/>
    </source>
</evidence>
<dbReference type="EMBL" id="BKBC01000031">
    <property type="protein sequence ID" value="GEQ21740.1"/>
    <property type="molecule type" value="Genomic_DNA"/>
</dbReference>
<evidence type="ECO:0000256" key="1">
    <source>
        <dbReference type="SAM" id="Coils"/>
    </source>
</evidence>
<evidence type="ECO:0000313" key="2">
    <source>
        <dbReference type="EMBL" id="GEQ21740.1"/>
    </source>
</evidence>
<organism evidence="2 4">
    <name type="scientific">Clostridium butyricum</name>
    <dbReference type="NCBI Taxonomy" id="1492"/>
    <lineage>
        <taxon>Bacteria</taxon>
        <taxon>Bacillati</taxon>
        <taxon>Bacillota</taxon>
        <taxon>Clostridia</taxon>
        <taxon>Eubacteriales</taxon>
        <taxon>Clostridiaceae</taxon>
        <taxon>Clostridium</taxon>
    </lineage>
</organism>
<dbReference type="RefSeq" id="WP_146868550.1">
    <property type="nucleotide sequence ID" value="NZ_BKBC01000031.1"/>
</dbReference>
<dbReference type="SUPFAM" id="SSF56954">
    <property type="entry name" value="Outer membrane efflux proteins (OEP)"/>
    <property type="match status" value="1"/>
</dbReference>
<dbReference type="Proteomes" id="UP000474042">
    <property type="component" value="Unassembled WGS sequence"/>
</dbReference>
<comment type="caution">
    <text evidence="2">The sequence shown here is derived from an EMBL/GenBank/DDBJ whole genome shotgun (WGS) entry which is preliminary data.</text>
</comment>
<proteinExistence type="predicted"/>
<reference evidence="3 5" key="2">
    <citation type="submission" date="2020-01" db="EMBL/GenBank/DDBJ databases">
        <title>Genome sequence of a 1,3-propanediol producer, Clostridium butyricum S3.</title>
        <authorList>
            <person name="Zhou J."/>
        </authorList>
    </citation>
    <scope>NUCLEOTIDE SEQUENCE [LARGE SCALE GENOMIC DNA]</scope>
    <source>
        <strain evidence="3 5">S3</strain>
    </source>
</reference>
<dbReference type="EMBL" id="WOFV02000118">
    <property type="protein sequence ID" value="NAS19872.1"/>
    <property type="molecule type" value="Genomic_DNA"/>
</dbReference>
<feature type="coiled-coil region" evidence="1">
    <location>
        <begin position="350"/>
        <end position="377"/>
    </location>
</feature>
<name>A0A512TN96_CLOBU</name>
<evidence type="ECO:0000313" key="3">
    <source>
        <dbReference type="EMBL" id="NAS19872.1"/>
    </source>
</evidence>
<protein>
    <submittedName>
        <fullName evidence="2">Multidrug transporter</fullName>
    </submittedName>
</protein>
<evidence type="ECO:0000313" key="5">
    <source>
        <dbReference type="Proteomes" id="UP000474042"/>
    </source>
</evidence>
<dbReference type="Proteomes" id="UP000321089">
    <property type="component" value="Unassembled WGS sequence"/>
</dbReference>
<reference evidence="2 4" key="1">
    <citation type="submission" date="2019-07" db="EMBL/GenBank/DDBJ databases">
        <title>Whole genome shotgun sequence of Clostridium butyricum NBRC 3858.</title>
        <authorList>
            <person name="Hosoyama A."/>
            <person name="Uohara A."/>
            <person name="Ohji S."/>
            <person name="Ichikawa N."/>
        </authorList>
    </citation>
    <scope>NUCLEOTIDE SEQUENCE [LARGE SCALE GENOMIC DNA]</scope>
    <source>
        <strain evidence="2 4">NBRC 3858</strain>
    </source>
</reference>
<dbReference type="AlphaFoldDB" id="A0A512TN96"/>
<sequence>MEKNIIKIVSIVITLTLMNGSIVPVFAKDNSQTKNDSINLDDSIITQQTSTKKPILTLDKAISAAIANSDKLALKSQEILMYRNKMKLQDKTNDFYESINQKVYDFPYDKLELQDKQTDQTEEFLQDQITSDITNKYNSIIMKQIDISQSKSNLEIKTKDLNTMKIEVTLGLATANQLDDKQIEIKTLQDDIQSKENSLKDSIDYLGVLINLNLSNYTLDQNISYDVFKIDGSIDSYIDDKIDVYFKYNDKMIDLTKDYLDELKDDGIKDIFDADIPTIPAESSYMKTVDTESSTLDSGSYALAMIQYLQKELQFSDELTAYGSYLDTKYNMDETKVKLADSKKNLKNGLKESYSTLLDLENKISRLNDQIKSTNSKLSYAKIQVSIGTMTENDYNAQVLKSEQLDTSLRNLINTYNNLKNVIEKPWILDAVLK</sequence>
<dbReference type="Gene3D" id="1.20.1600.10">
    <property type="entry name" value="Outer membrane efflux proteins (OEP)"/>
    <property type="match status" value="1"/>
</dbReference>
<accession>A0A512TN96</accession>
<gene>
    <name evidence="2" type="ORF">CBU02nite_22460</name>
    <name evidence="3" type="ORF">GND98_019100</name>
</gene>
<keyword evidence="1" id="KW-0175">Coiled coil</keyword>